<sequence length="243" mass="24902">MSMTIGLIVPPAGDAVPPEAYGLYPEGVRFTARSLALEALTIEGYSEAIERVAALARELRDDEGADAIALMGTSLSFFRGTGFNDDLISVIEEASGVPAITMSSAVRDALRTVGARKVAVGTAYSAIVNRKLEQFLVDAGFEVLHIGGLDMTAVETIRAVGADVVADLALEADRMAGGEADAILVSCGGLPALDLAAAVEPRIGKPVVASATAGVWAAVRLLGMSGESRALGRLGQLSGAAVF</sequence>
<evidence type="ECO:0000313" key="1">
    <source>
        <dbReference type="EMBL" id="NIJ59948.1"/>
    </source>
</evidence>
<dbReference type="EMBL" id="JAASQI010000011">
    <property type="protein sequence ID" value="NIJ59948.1"/>
    <property type="molecule type" value="Genomic_DNA"/>
</dbReference>
<reference evidence="1 2" key="1">
    <citation type="submission" date="2020-03" db="EMBL/GenBank/DDBJ databases">
        <title>Genomic Encyclopedia of Type Strains, Phase IV (KMG-IV): sequencing the most valuable type-strain genomes for metagenomic binning, comparative biology and taxonomic classification.</title>
        <authorList>
            <person name="Goeker M."/>
        </authorList>
    </citation>
    <scope>NUCLEOTIDE SEQUENCE [LARGE SCALE GENOMIC DNA]</scope>
    <source>
        <strain evidence="1 2">DSM 103870</strain>
    </source>
</reference>
<dbReference type="PANTHER" id="PTHR40267">
    <property type="entry name" value="BLR3294 PROTEIN"/>
    <property type="match status" value="1"/>
</dbReference>
<accession>A0ABX0V463</accession>
<dbReference type="GO" id="GO:0047436">
    <property type="term" value="F:arylmalonate decarboxylase activity"/>
    <property type="evidence" value="ECO:0007669"/>
    <property type="project" value="UniProtKB-EC"/>
</dbReference>
<keyword evidence="1" id="KW-0456">Lyase</keyword>
<dbReference type="Pfam" id="PF17645">
    <property type="entry name" value="Amdase"/>
    <property type="match status" value="1"/>
</dbReference>
<dbReference type="Proteomes" id="UP001429580">
    <property type="component" value="Unassembled WGS sequence"/>
</dbReference>
<gene>
    <name evidence="1" type="ORF">FHS82_003809</name>
</gene>
<dbReference type="InterPro" id="IPR053714">
    <property type="entry name" value="Iso_Racemase_Enz_sf"/>
</dbReference>
<dbReference type="PIRSF" id="PIRSF015736">
    <property type="entry name" value="MI"/>
    <property type="match status" value="1"/>
</dbReference>
<dbReference type="PANTHER" id="PTHR40267:SF1">
    <property type="entry name" value="BLR3294 PROTEIN"/>
    <property type="match status" value="1"/>
</dbReference>
<organism evidence="1 2">
    <name type="scientific">Pseudochelatococcus lubricantis</name>
    <dbReference type="NCBI Taxonomy" id="1538102"/>
    <lineage>
        <taxon>Bacteria</taxon>
        <taxon>Pseudomonadati</taxon>
        <taxon>Pseudomonadota</taxon>
        <taxon>Alphaproteobacteria</taxon>
        <taxon>Hyphomicrobiales</taxon>
        <taxon>Chelatococcaceae</taxon>
        <taxon>Pseudochelatococcus</taxon>
    </lineage>
</organism>
<dbReference type="InterPro" id="IPR026286">
    <property type="entry name" value="MaiA/AMDase"/>
</dbReference>
<name>A0ABX0V463_9HYPH</name>
<dbReference type="EC" id="4.1.1.76" evidence="1"/>
<dbReference type="Gene3D" id="3.40.50.12500">
    <property type="match status" value="1"/>
</dbReference>
<protein>
    <submittedName>
        <fullName evidence="1">Arylmalonate decarboxylase</fullName>
        <ecNumber evidence="1">4.1.1.76</ecNumber>
    </submittedName>
</protein>
<proteinExistence type="predicted"/>
<keyword evidence="2" id="KW-1185">Reference proteome</keyword>
<evidence type="ECO:0000313" key="2">
    <source>
        <dbReference type="Proteomes" id="UP001429580"/>
    </source>
</evidence>
<comment type="caution">
    <text evidence="1">The sequence shown here is derived from an EMBL/GenBank/DDBJ whole genome shotgun (WGS) entry which is preliminary data.</text>
</comment>
<dbReference type="RefSeq" id="WP_166955853.1">
    <property type="nucleotide sequence ID" value="NZ_JAASQI010000011.1"/>
</dbReference>